<comment type="caution">
    <text evidence="2">The sequence shown here is derived from an EMBL/GenBank/DDBJ whole genome shotgun (WGS) entry which is preliminary data.</text>
</comment>
<feature type="compositionally biased region" description="Basic and acidic residues" evidence="1">
    <location>
        <begin position="114"/>
        <end position="128"/>
    </location>
</feature>
<name>A0A6A4SWA2_SCOMX</name>
<accession>A0A6A4SWA2</accession>
<proteinExistence type="predicted"/>
<evidence type="ECO:0000256" key="1">
    <source>
        <dbReference type="SAM" id="MobiDB-lite"/>
    </source>
</evidence>
<feature type="region of interest" description="Disordered" evidence="1">
    <location>
        <begin position="106"/>
        <end position="128"/>
    </location>
</feature>
<protein>
    <submittedName>
        <fullName evidence="2">Uncharacterized protein</fullName>
    </submittedName>
</protein>
<sequence>MKKQRNRSLCSALVRRRRFLEVTLVRWGCLDMFLALSHSHSFCVFFCLISGPNGNLDLLDVPAFTNDCRDSSGVDVGSSASPRDLWPLCSSVEMFHQDRGPLKRWKGNRSPRWLSDREPKINSEEGKPPRVSADRCCWARHTQEGCCCHTQMHESVNLSGPTTNLSCQYLSPPLHEMHLLARCYVAIKQDQTFLVAVPAAGALSAGRTARAGAERRPAVRFTAAASVHRINRTLNRTLVDSAGVQPNTLTSLVYRNFTSETAN</sequence>
<evidence type="ECO:0000313" key="2">
    <source>
        <dbReference type="EMBL" id="KAF0035334.1"/>
    </source>
</evidence>
<dbReference type="Proteomes" id="UP000438429">
    <property type="component" value="Unassembled WGS sequence"/>
</dbReference>
<reference evidence="2 3" key="1">
    <citation type="submission" date="2019-06" db="EMBL/GenBank/DDBJ databases">
        <title>Draft genomes of female and male turbot (Scophthalmus maximus).</title>
        <authorList>
            <person name="Xu H."/>
            <person name="Xu X.-W."/>
            <person name="Shao C."/>
            <person name="Chen S."/>
        </authorList>
    </citation>
    <scope>NUCLEOTIDE SEQUENCE [LARGE SCALE GENOMIC DNA]</scope>
    <source>
        <strain evidence="2">Ysfricsl-2016a</strain>
        <tissue evidence="2">Blood</tissue>
    </source>
</reference>
<dbReference type="EMBL" id="VEVO01000011">
    <property type="protein sequence ID" value="KAF0035334.1"/>
    <property type="molecule type" value="Genomic_DNA"/>
</dbReference>
<evidence type="ECO:0000313" key="3">
    <source>
        <dbReference type="Proteomes" id="UP000438429"/>
    </source>
</evidence>
<dbReference type="AlphaFoldDB" id="A0A6A4SWA2"/>
<organism evidence="2 3">
    <name type="scientific">Scophthalmus maximus</name>
    <name type="common">Turbot</name>
    <name type="synonym">Psetta maxima</name>
    <dbReference type="NCBI Taxonomy" id="52904"/>
    <lineage>
        <taxon>Eukaryota</taxon>
        <taxon>Metazoa</taxon>
        <taxon>Chordata</taxon>
        <taxon>Craniata</taxon>
        <taxon>Vertebrata</taxon>
        <taxon>Euteleostomi</taxon>
        <taxon>Actinopterygii</taxon>
        <taxon>Neopterygii</taxon>
        <taxon>Teleostei</taxon>
        <taxon>Neoteleostei</taxon>
        <taxon>Acanthomorphata</taxon>
        <taxon>Carangaria</taxon>
        <taxon>Pleuronectiformes</taxon>
        <taxon>Pleuronectoidei</taxon>
        <taxon>Scophthalmidae</taxon>
        <taxon>Scophthalmus</taxon>
    </lineage>
</organism>
<gene>
    <name evidence="2" type="ORF">F2P81_013092</name>
</gene>